<feature type="region of interest" description="Disordered" evidence="1">
    <location>
        <begin position="1"/>
        <end position="91"/>
    </location>
</feature>
<evidence type="ECO:0000313" key="3">
    <source>
        <dbReference type="Proteomes" id="UP000265719"/>
    </source>
</evidence>
<dbReference type="RefSeq" id="WP_068691087.1">
    <property type="nucleotide sequence ID" value="NZ_CP063196.1"/>
</dbReference>
<organism evidence="2 3">
    <name type="scientific">Thermobifida halotolerans</name>
    <dbReference type="NCBI Taxonomy" id="483545"/>
    <lineage>
        <taxon>Bacteria</taxon>
        <taxon>Bacillati</taxon>
        <taxon>Actinomycetota</taxon>
        <taxon>Actinomycetes</taxon>
        <taxon>Streptosporangiales</taxon>
        <taxon>Nocardiopsidaceae</taxon>
        <taxon>Thermobifida</taxon>
    </lineage>
</organism>
<dbReference type="KEGG" id="thao:NI17_018160"/>
<dbReference type="AlphaFoldDB" id="A0AA97M369"/>
<name>A0AA97M369_9ACTN</name>
<gene>
    <name evidence="2" type="ORF">NI17_018160</name>
</gene>
<dbReference type="EMBL" id="CP063196">
    <property type="protein sequence ID" value="UOE18700.1"/>
    <property type="molecule type" value="Genomic_DNA"/>
</dbReference>
<evidence type="ECO:0000256" key="1">
    <source>
        <dbReference type="SAM" id="MobiDB-lite"/>
    </source>
</evidence>
<evidence type="ECO:0008006" key="4">
    <source>
        <dbReference type="Google" id="ProtNLM"/>
    </source>
</evidence>
<sequence>MTSDILNPSGPNSSMRRPAPPTVYRIAPDAHPRRVRRGPDGVLYGEVPLVPDTDGETGRHDRDGRQQGKPDRPPRLRAVPDLDGHDNRPDPMAATTPAEFVAAMRLFRRWAGSPSYRQMQQNCGGRCSATSFHTALSQKRLPKLPLVEAFITACGGDDAEYRRWATAWRRLELGVGEEPDRTPPRRPAS</sequence>
<protein>
    <recommendedName>
        <fullName evidence="4">XRE family transcriptional regulator</fullName>
    </recommendedName>
</protein>
<keyword evidence="3" id="KW-1185">Reference proteome</keyword>
<feature type="compositionally biased region" description="Polar residues" evidence="1">
    <location>
        <begin position="1"/>
        <end position="15"/>
    </location>
</feature>
<evidence type="ECO:0000313" key="2">
    <source>
        <dbReference type="EMBL" id="UOE18700.1"/>
    </source>
</evidence>
<reference evidence="2" key="1">
    <citation type="submission" date="2020-10" db="EMBL/GenBank/DDBJ databases">
        <title>De novo genome project of the cellulose decomposer Thermobifida halotolerans type strain.</title>
        <authorList>
            <person name="Nagy I."/>
            <person name="Horvath B."/>
            <person name="Kukolya J."/>
            <person name="Nagy I."/>
            <person name="Orsini M."/>
        </authorList>
    </citation>
    <scope>NUCLEOTIDE SEQUENCE</scope>
    <source>
        <strain evidence="2">DSM 44931</strain>
    </source>
</reference>
<dbReference type="Proteomes" id="UP000265719">
    <property type="component" value="Chromosome"/>
</dbReference>
<accession>A0AA97M369</accession>
<feature type="compositionally biased region" description="Basic and acidic residues" evidence="1">
    <location>
        <begin position="56"/>
        <end position="89"/>
    </location>
</feature>
<proteinExistence type="predicted"/>